<dbReference type="EMBL" id="DS113253">
    <property type="protein sequence ID" value="EAY15597.1"/>
    <property type="molecule type" value="Genomic_DNA"/>
</dbReference>
<reference evidence="1" key="1">
    <citation type="submission" date="2006-10" db="EMBL/GenBank/DDBJ databases">
        <authorList>
            <person name="Amadeo P."/>
            <person name="Zhao Q."/>
            <person name="Wortman J."/>
            <person name="Fraser-Liggett C."/>
            <person name="Carlton J."/>
        </authorList>
    </citation>
    <scope>NUCLEOTIDE SEQUENCE</scope>
    <source>
        <strain evidence="1">G3</strain>
    </source>
</reference>
<dbReference type="KEGG" id="tva:4773604"/>
<reference evidence="1" key="2">
    <citation type="journal article" date="2007" name="Science">
        <title>Draft genome sequence of the sexually transmitted pathogen Trichomonas vaginalis.</title>
        <authorList>
            <person name="Carlton J.M."/>
            <person name="Hirt R.P."/>
            <person name="Silva J.C."/>
            <person name="Delcher A.L."/>
            <person name="Schatz M."/>
            <person name="Zhao Q."/>
            <person name="Wortman J.R."/>
            <person name="Bidwell S.L."/>
            <person name="Alsmark U.C.M."/>
            <person name="Besteiro S."/>
            <person name="Sicheritz-Ponten T."/>
            <person name="Noel C.J."/>
            <person name="Dacks J.B."/>
            <person name="Foster P.G."/>
            <person name="Simillion C."/>
            <person name="Van de Peer Y."/>
            <person name="Miranda-Saavedra D."/>
            <person name="Barton G.J."/>
            <person name="Westrop G.D."/>
            <person name="Mueller S."/>
            <person name="Dessi D."/>
            <person name="Fiori P.L."/>
            <person name="Ren Q."/>
            <person name="Paulsen I."/>
            <person name="Zhang H."/>
            <person name="Bastida-Corcuera F.D."/>
            <person name="Simoes-Barbosa A."/>
            <person name="Brown M.T."/>
            <person name="Hayes R.D."/>
            <person name="Mukherjee M."/>
            <person name="Okumura C.Y."/>
            <person name="Schneider R."/>
            <person name="Smith A.J."/>
            <person name="Vanacova S."/>
            <person name="Villalvazo M."/>
            <person name="Haas B.J."/>
            <person name="Pertea M."/>
            <person name="Feldblyum T.V."/>
            <person name="Utterback T.R."/>
            <person name="Shu C.L."/>
            <person name="Osoegawa K."/>
            <person name="de Jong P.J."/>
            <person name="Hrdy I."/>
            <person name="Horvathova L."/>
            <person name="Zubacova Z."/>
            <person name="Dolezal P."/>
            <person name="Malik S.B."/>
            <person name="Logsdon J.M. Jr."/>
            <person name="Henze K."/>
            <person name="Gupta A."/>
            <person name="Wang C.C."/>
            <person name="Dunne R.L."/>
            <person name="Upcroft J.A."/>
            <person name="Upcroft P."/>
            <person name="White O."/>
            <person name="Salzberg S.L."/>
            <person name="Tang P."/>
            <person name="Chiu C.-H."/>
            <person name="Lee Y.-S."/>
            <person name="Embley T.M."/>
            <person name="Coombs G.H."/>
            <person name="Mottram J.C."/>
            <person name="Tachezy J."/>
            <person name="Fraser-Liggett C.M."/>
            <person name="Johnson P.J."/>
        </authorList>
    </citation>
    <scope>NUCLEOTIDE SEQUENCE [LARGE SCALE GENOMIC DNA]</scope>
    <source>
        <strain evidence="1">G3</strain>
    </source>
</reference>
<evidence type="ECO:0000313" key="2">
    <source>
        <dbReference type="Proteomes" id="UP000001542"/>
    </source>
</evidence>
<proteinExistence type="predicted"/>
<dbReference type="VEuPathDB" id="TrichDB:TVAG_208760"/>
<dbReference type="SMR" id="A2DVB8"/>
<dbReference type="VEuPathDB" id="TrichDB:TVAGG3_0335060"/>
<dbReference type="RefSeq" id="XP_001327820.1">
    <property type="nucleotide sequence ID" value="XM_001327785.1"/>
</dbReference>
<evidence type="ECO:0000313" key="1">
    <source>
        <dbReference type="EMBL" id="EAY15597.1"/>
    </source>
</evidence>
<dbReference type="Proteomes" id="UP000001542">
    <property type="component" value="Unassembled WGS sequence"/>
</dbReference>
<gene>
    <name evidence="1" type="ORF">TVAG_208760</name>
</gene>
<dbReference type="InParanoid" id="A2DVB8"/>
<keyword evidence="2" id="KW-1185">Reference proteome</keyword>
<protein>
    <submittedName>
        <fullName evidence="1">Uncharacterized protein</fullName>
    </submittedName>
</protein>
<accession>A2DVB8</accession>
<name>A2DVB8_TRIV3</name>
<dbReference type="AlphaFoldDB" id="A2DVB8"/>
<organism evidence="1 2">
    <name type="scientific">Trichomonas vaginalis (strain ATCC PRA-98 / G3)</name>
    <dbReference type="NCBI Taxonomy" id="412133"/>
    <lineage>
        <taxon>Eukaryota</taxon>
        <taxon>Metamonada</taxon>
        <taxon>Parabasalia</taxon>
        <taxon>Trichomonadida</taxon>
        <taxon>Trichomonadidae</taxon>
        <taxon>Trichomonas</taxon>
    </lineage>
</organism>
<sequence>MSDLPGLPFFIPKFKKLLPFASALSSIIAEFREENFEQFQTEIIQYLFDSIIKEMQGLKGSSNLNDLTMLIAAETKLQFNFPQFFRNYSYTQNSSTTKPGTNIITITRTACSQTIIDSTEILLTILPLDNTPHNLPIYVMLINTLMELLKTFYQKNIKLYETHSLEILNKCSKRTKDYLNAFTKMENEAQNIFAHYNSWKNKNTITTFMEVSTSLAAAAYSLIKLIDNDKDTCGFPPTNLRMFNKFLIHTYRICELIKWSCQGYLFCTLDCMLKILKFSYEVMQNQQIAAIYKRVRDIVTTSKSYLFYGPLGGYYLAGQTAEVYFQIKEQIKFFAARSTQNQSFYSLFIVYQALCYHLDASLALTNAAISIPPVKSEFVSPIIKSSLNYCNDYLKELVNLCNTDDDSNGTYFPALSLALASRPFFLALGFVADKNYLLLYARCITSTLFASLRLSMGDTGLRSQINSCCNYLEDIYSQMHHTSRDASHTLFKSPTIDLPLRYHDVESANLVYGFFFDFRHPSSGKYEELNYIEFMRTTVTAVKSLCGDIPRYCKSMNKPKKPAYTPMAPMIVQEGNTIKPINAAIPKNDRTIMMPVTPQQQQPAPKFEEYLDEDQEMIVDVAPAVITAMENEPMDDIPDFELEKFDDITKAPDVNIFGI</sequence>